<dbReference type="PANTHER" id="PTHR33164:SF57">
    <property type="entry name" value="MARR-FAMILY TRANSCRIPTIONAL REGULATOR"/>
    <property type="match status" value="1"/>
</dbReference>
<dbReference type="InterPro" id="IPR000835">
    <property type="entry name" value="HTH_MarR-typ"/>
</dbReference>
<evidence type="ECO:0000259" key="1">
    <source>
        <dbReference type="PROSITE" id="PS50995"/>
    </source>
</evidence>
<keyword evidence="3" id="KW-1185">Reference proteome</keyword>
<dbReference type="SMART" id="SM00347">
    <property type="entry name" value="HTH_MARR"/>
    <property type="match status" value="1"/>
</dbReference>
<dbReference type="SUPFAM" id="SSF46785">
    <property type="entry name" value="Winged helix' DNA-binding domain"/>
    <property type="match status" value="1"/>
</dbReference>
<dbReference type="PROSITE" id="PS50995">
    <property type="entry name" value="HTH_MARR_2"/>
    <property type="match status" value="1"/>
</dbReference>
<dbReference type="Proteomes" id="UP000051922">
    <property type="component" value="Unassembled WGS sequence"/>
</dbReference>
<feature type="domain" description="HTH marR-type" evidence="1">
    <location>
        <begin position="1"/>
        <end position="150"/>
    </location>
</feature>
<dbReference type="InterPro" id="IPR039422">
    <property type="entry name" value="MarR/SlyA-like"/>
</dbReference>
<comment type="caution">
    <text evidence="2">The sequence shown here is derived from an EMBL/GenBank/DDBJ whole genome shotgun (WGS) entry which is preliminary data.</text>
</comment>
<dbReference type="InterPro" id="IPR036388">
    <property type="entry name" value="WH-like_DNA-bd_sf"/>
</dbReference>
<dbReference type="STRING" id="1423783.FC50_GL001379"/>
<reference evidence="2 3" key="1">
    <citation type="journal article" date="2015" name="Genome Announc.">
        <title>Expanding the biotechnology potential of lactobacilli through comparative genomics of 213 strains and associated genera.</title>
        <authorList>
            <person name="Sun Z."/>
            <person name="Harris H.M."/>
            <person name="McCann A."/>
            <person name="Guo C."/>
            <person name="Argimon S."/>
            <person name="Zhang W."/>
            <person name="Yang X."/>
            <person name="Jeffery I.B."/>
            <person name="Cooney J.C."/>
            <person name="Kagawa T.F."/>
            <person name="Liu W."/>
            <person name="Song Y."/>
            <person name="Salvetti E."/>
            <person name="Wrobel A."/>
            <person name="Rasinkangas P."/>
            <person name="Parkhill J."/>
            <person name="Rea M.C."/>
            <person name="O'Sullivan O."/>
            <person name="Ritari J."/>
            <person name="Douillard F.P."/>
            <person name="Paul Ross R."/>
            <person name="Yang R."/>
            <person name="Briner A.E."/>
            <person name="Felis G.E."/>
            <person name="de Vos W.M."/>
            <person name="Barrangou R."/>
            <person name="Klaenhammer T.R."/>
            <person name="Caufield P.W."/>
            <person name="Cui Y."/>
            <person name="Zhang H."/>
            <person name="O'Toole P.W."/>
        </authorList>
    </citation>
    <scope>NUCLEOTIDE SEQUENCE [LARGE SCALE GENOMIC DNA]</scope>
    <source>
        <strain evidence="2 3">DSM 15945</strain>
    </source>
</reference>
<dbReference type="PANTHER" id="PTHR33164">
    <property type="entry name" value="TRANSCRIPTIONAL REGULATOR, MARR FAMILY"/>
    <property type="match status" value="1"/>
</dbReference>
<dbReference type="Gene3D" id="1.10.10.10">
    <property type="entry name" value="Winged helix-like DNA-binding domain superfamily/Winged helix DNA-binding domain"/>
    <property type="match status" value="1"/>
</dbReference>
<organism evidence="2 3">
    <name type="scientific">Lacticaseibacillus pantheris DSM 15945 = JCM 12539 = NBRC 106106</name>
    <dbReference type="NCBI Taxonomy" id="1423783"/>
    <lineage>
        <taxon>Bacteria</taxon>
        <taxon>Bacillati</taxon>
        <taxon>Bacillota</taxon>
        <taxon>Bacilli</taxon>
        <taxon>Lactobacillales</taxon>
        <taxon>Lactobacillaceae</taxon>
        <taxon>Lacticaseibacillus</taxon>
    </lineage>
</organism>
<dbReference type="GO" id="GO:0003700">
    <property type="term" value="F:DNA-binding transcription factor activity"/>
    <property type="evidence" value="ECO:0007669"/>
    <property type="project" value="InterPro"/>
</dbReference>
<dbReference type="EMBL" id="AZFJ01000049">
    <property type="protein sequence ID" value="KRL85973.1"/>
    <property type="molecule type" value="Genomic_DNA"/>
</dbReference>
<dbReference type="GO" id="GO:0006950">
    <property type="term" value="P:response to stress"/>
    <property type="evidence" value="ECO:0007669"/>
    <property type="project" value="TreeGrafter"/>
</dbReference>
<evidence type="ECO:0000313" key="2">
    <source>
        <dbReference type="EMBL" id="KRL85973.1"/>
    </source>
</evidence>
<dbReference type="RefSeq" id="WP_056956788.1">
    <property type="nucleotide sequence ID" value="NZ_AZFJ01000049.1"/>
</dbReference>
<proteinExistence type="predicted"/>
<dbReference type="PATRIC" id="fig|1423783.4.peg.1420"/>
<name>A0A0R1U4P0_9LACO</name>
<gene>
    <name evidence="2" type="ORF">FC50_GL001379</name>
</gene>
<sequence length="160" mass="17711">MIDEILERLNQFIAQDGSADGEKRWAEQQTRNPNVRALIHRLSTRDILIVATVGQHSILPQKELPALVHTSQATASRAVTRLAGAGLVIRERMPDNAKEWQLRLTADGTEVARLKSLLDQRLRGAAAVVASHYSEAELARFNEMLGEILQLSAHAFGDVQ</sequence>
<dbReference type="AlphaFoldDB" id="A0A0R1U4P0"/>
<evidence type="ECO:0000313" key="3">
    <source>
        <dbReference type="Proteomes" id="UP000051922"/>
    </source>
</evidence>
<accession>A0A0R1U4P0</accession>
<dbReference type="InterPro" id="IPR036390">
    <property type="entry name" value="WH_DNA-bd_sf"/>
</dbReference>
<dbReference type="Pfam" id="PF01047">
    <property type="entry name" value="MarR"/>
    <property type="match status" value="1"/>
</dbReference>
<protein>
    <recommendedName>
        <fullName evidence="1">HTH marR-type domain-containing protein</fullName>
    </recommendedName>
</protein>